<dbReference type="Gene3D" id="3.20.20.80">
    <property type="entry name" value="Glycosidases"/>
    <property type="match status" value="1"/>
</dbReference>
<evidence type="ECO:0000256" key="5">
    <source>
        <dbReference type="ARBA" id="ARBA00022729"/>
    </source>
</evidence>
<keyword evidence="10 12" id="KW-0624">Polysaccharide degradation</keyword>
<evidence type="ECO:0000256" key="3">
    <source>
        <dbReference type="ARBA" id="ARBA00007495"/>
    </source>
</evidence>
<keyword evidence="8 12" id="KW-0119">Carbohydrate metabolism</keyword>
<dbReference type="RefSeq" id="WP_307203507.1">
    <property type="nucleotide sequence ID" value="NZ_JAUSSU010000004.1"/>
</dbReference>
<dbReference type="PROSITE" id="PS00591">
    <property type="entry name" value="GH10_1"/>
    <property type="match status" value="1"/>
</dbReference>
<dbReference type="InterPro" id="IPR003305">
    <property type="entry name" value="CenC_carb-bd"/>
</dbReference>
<feature type="chain" id="PRO_5046745132" description="Beta-xylanase" evidence="13">
    <location>
        <begin position="28"/>
        <end position="1159"/>
    </location>
</feature>
<comment type="caution">
    <text evidence="16">The sequence shown here is derived from an EMBL/GenBank/DDBJ whole genome shotgun (WGS) entry which is preliminary data.</text>
</comment>
<feature type="active site" description="Nucleophile" evidence="11">
    <location>
        <position position="603"/>
    </location>
</feature>
<evidence type="ECO:0000256" key="11">
    <source>
        <dbReference type="PROSITE-ProRule" id="PRU10061"/>
    </source>
</evidence>
<dbReference type="SMART" id="SM00060">
    <property type="entry name" value="FN3"/>
    <property type="match status" value="1"/>
</dbReference>
<evidence type="ECO:0000256" key="8">
    <source>
        <dbReference type="ARBA" id="ARBA00023277"/>
    </source>
</evidence>
<dbReference type="SUPFAM" id="SSF51445">
    <property type="entry name" value="(Trans)glycosidases"/>
    <property type="match status" value="1"/>
</dbReference>
<protein>
    <recommendedName>
        <fullName evidence="12">Beta-xylanase</fullName>
        <ecNumber evidence="12">3.2.1.8</ecNumber>
    </recommendedName>
</protein>
<gene>
    <name evidence="16" type="ORF">J2T15_002032</name>
</gene>
<dbReference type="PANTHER" id="PTHR31490:SF90">
    <property type="entry name" value="ENDO-1,4-BETA-XYLANASE A"/>
    <property type="match status" value="1"/>
</dbReference>
<dbReference type="InterPro" id="IPR017853">
    <property type="entry name" value="GH"/>
</dbReference>
<keyword evidence="7 12" id="KW-0378">Hydrolase</keyword>
<dbReference type="InterPro" id="IPR013783">
    <property type="entry name" value="Ig-like_fold"/>
</dbReference>
<feature type="domain" description="GH10" evidence="15">
    <location>
        <begin position="358"/>
        <end position="706"/>
    </location>
</feature>
<dbReference type="Pfam" id="PF00331">
    <property type="entry name" value="Glyco_hydro_10"/>
    <property type="match status" value="1"/>
</dbReference>
<keyword evidence="9 12" id="KW-0326">Glycosidase</keyword>
<dbReference type="GO" id="GO:0031176">
    <property type="term" value="F:endo-1,4-beta-xylanase activity"/>
    <property type="evidence" value="ECO:0007669"/>
    <property type="project" value="UniProtKB-EC"/>
</dbReference>
<dbReference type="CDD" id="cd00063">
    <property type="entry name" value="FN3"/>
    <property type="match status" value="1"/>
</dbReference>
<proteinExistence type="inferred from homology"/>
<dbReference type="InterPro" id="IPR044846">
    <property type="entry name" value="GH10"/>
</dbReference>
<dbReference type="Pfam" id="PF06452">
    <property type="entry name" value="CBM9_1"/>
    <property type="match status" value="2"/>
</dbReference>
<organism evidence="16 17">
    <name type="scientific">Paenibacillus harenae</name>
    <dbReference type="NCBI Taxonomy" id="306543"/>
    <lineage>
        <taxon>Bacteria</taxon>
        <taxon>Bacillati</taxon>
        <taxon>Bacillota</taxon>
        <taxon>Bacilli</taxon>
        <taxon>Bacillales</taxon>
        <taxon>Paenibacillaceae</taxon>
        <taxon>Paenibacillus</taxon>
    </lineage>
</organism>
<dbReference type="InterPro" id="IPR008979">
    <property type="entry name" value="Galactose-bd-like_sf"/>
</dbReference>
<dbReference type="Gene3D" id="2.60.40.1190">
    <property type="match status" value="2"/>
</dbReference>
<dbReference type="InterPro" id="IPR001000">
    <property type="entry name" value="GH10_dom"/>
</dbReference>
<keyword evidence="5 13" id="KW-0732">Signal</keyword>
<reference evidence="16 17" key="1">
    <citation type="submission" date="2023-07" db="EMBL/GenBank/DDBJ databases">
        <title>Sorghum-associated microbial communities from plants grown in Nebraska, USA.</title>
        <authorList>
            <person name="Schachtman D."/>
        </authorList>
    </citation>
    <scope>NUCLEOTIDE SEQUENCE [LARGE SCALE GENOMIC DNA]</scope>
    <source>
        <strain evidence="16 17">CC482</strain>
    </source>
</reference>
<keyword evidence="17" id="KW-1185">Reference proteome</keyword>
<evidence type="ECO:0000259" key="14">
    <source>
        <dbReference type="PROSITE" id="PS50853"/>
    </source>
</evidence>
<dbReference type="EC" id="3.2.1.8" evidence="12"/>
<dbReference type="CDD" id="cd00005">
    <property type="entry name" value="CBM9_like_1"/>
    <property type="match status" value="1"/>
</dbReference>
<evidence type="ECO:0000256" key="1">
    <source>
        <dbReference type="ARBA" id="ARBA00000681"/>
    </source>
</evidence>
<name>A0ABT9TZ00_PAEHA</name>
<evidence type="ECO:0000256" key="7">
    <source>
        <dbReference type="ARBA" id="ARBA00022801"/>
    </source>
</evidence>
<dbReference type="SUPFAM" id="SSF49265">
    <property type="entry name" value="Fibronectin type III"/>
    <property type="match status" value="1"/>
</dbReference>
<dbReference type="Pfam" id="PF02018">
    <property type="entry name" value="CBM_4_9"/>
    <property type="match status" value="2"/>
</dbReference>
<dbReference type="PANTHER" id="PTHR31490">
    <property type="entry name" value="GLYCOSYL HYDROLASE"/>
    <property type="match status" value="1"/>
</dbReference>
<evidence type="ECO:0000313" key="16">
    <source>
        <dbReference type="EMBL" id="MDQ0112597.1"/>
    </source>
</evidence>
<sequence length="1159" mass="127361">MLKRFKSVFAVLLAVTLLLPQGLGMLADTAAAASTVVLEQSFEDDQTGGWDLLPWGGSGNVAVSSDAASAGTKSLKLTNRSSRSSSLSKVLTGIMNSDRIYDISFKVRLGQGTDTFHLTAAVTSGGSTNYSWIIGDKAVADTAWTTYELKGYEVPSNTTAFRVYLESVTDSASTADVYLDEFMIVDVTPGETEEPGELDQSGVTADFEDGQGDWVRRFGAGGIEATNTDNHTAGGAMSLLTTAAGQYDGPLLNILGKMHKNHEYNLSVWVKMAPGQEQTRLRMSLQLGESSYANVSGNATVTDSQWVQLRGKVTMNTTPVILNAYVETADDDGGPRTFYIDDFSLTYAGALEEPLPIQDELYSLKDLYSDYFEIGAAVEPDRLSGTVSELLNKHFNSLVAENSMKPGSISPTESAFNISTPNTIAQYADNHDMKLRFHTLLWHAQGADWMLKDASGNWLEATEANKALVETRLKDYITRVVTQYKGVADYYDVVNEVIDEGRPDGMRDSYWYRITGTDFIKWAFEAAHAADPSAKLYINDYNTHSPRKRDILFNLVTSLRDEGVPIDGVGHQTHINISGPSIEQISESIQKFAEAGFDNQVTELDISVYTSNSTNYDPVPEAILLQQGYRFKELFKELVRLDEMGKHADPSTAAYNPEGWISNVTFWGIADDHSWLHRSEDNRFDAPFAFDKKYQAKLAYWGMVEAVKTLIPPVLPIVVKDGNAAQGTPVIDGATDLVWDTVTALSTEQSGTLQAQFKTLWDASNLYARVVVKDNTIRPGDQIELFVLDNNEIKQYIIPRTDTSVVEVSDGYMVEAAIPLTGTNEPGETVRFDVRVTDTLVNDGSEHGGNGAVVSWSDLSNMQNAYSEGYGALTLIEGSKVAQIQYGTPQIDGEMDSVWAYAEDLDTNVWVQGNNGSTATIKTLWDKQHLYVYAAVTDSLLSDQSPNAWEQDSVEIFVDQNNGKTQSYQSDDGQYRINFNNVKSFGGRANADNYQSAVKLVDGGYIIEAAIALDTITPKGGTIIGFDFQVNNDENGDGQRDSIAIWNDPTGQSYQNTSRLGVLQFMELPKPEVVQARALNHQVVKLNWSEADGAIGYNVYQSTTADGPFVKLTNQPITDVNYVINKLRPGTTYYYYITAMHPNGESDPTVPITATTKVK</sequence>
<dbReference type="PROSITE" id="PS51760">
    <property type="entry name" value="GH10_2"/>
    <property type="match status" value="1"/>
</dbReference>
<dbReference type="PRINTS" id="PR00134">
    <property type="entry name" value="GLHYDRLASE10"/>
</dbReference>
<dbReference type="Gene3D" id="2.60.120.260">
    <property type="entry name" value="Galactose-binding domain-like"/>
    <property type="match status" value="2"/>
</dbReference>
<accession>A0ABT9TZ00</accession>
<keyword evidence="4" id="KW-0858">Xylan degradation</keyword>
<evidence type="ECO:0000259" key="15">
    <source>
        <dbReference type="PROSITE" id="PS51760"/>
    </source>
</evidence>
<keyword evidence="6" id="KW-0677">Repeat</keyword>
<evidence type="ECO:0000256" key="2">
    <source>
        <dbReference type="ARBA" id="ARBA00004851"/>
    </source>
</evidence>
<evidence type="ECO:0000256" key="13">
    <source>
        <dbReference type="SAM" id="SignalP"/>
    </source>
</evidence>
<dbReference type="InterPro" id="IPR036116">
    <property type="entry name" value="FN3_sf"/>
</dbReference>
<dbReference type="PROSITE" id="PS50853">
    <property type="entry name" value="FN3"/>
    <property type="match status" value="1"/>
</dbReference>
<dbReference type="SUPFAM" id="SSF49785">
    <property type="entry name" value="Galactose-binding domain-like"/>
    <property type="match status" value="2"/>
</dbReference>
<comment type="similarity">
    <text evidence="3 12">Belongs to the glycosyl hydrolase 10 (cellulase F) family.</text>
</comment>
<evidence type="ECO:0000313" key="17">
    <source>
        <dbReference type="Proteomes" id="UP001229346"/>
    </source>
</evidence>
<dbReference type="InterPro" id="IPR010502">
    <property type="entry name" value="Carb-bd_dom_fam9"/>
</dbReference>
<feature type="signal peptide" evidence="13">
    <location>
        <begin position="1"/>
        <end position="27"/>
    </location>
</feature>
<dbReference type="SUPFAM" id="SSF49344">
    <property type="entry name" value="CBD9-like"/>
    <property type="match status" value="2"/>
</dbReference>
<dbReference type="Proteomes" id="UP001229346">
    <property type="component" value="Unassembled WGS sequence"/>
</dbReference>
<comment type="pathway">
    <text evidence="2">Glycan degradation; xylan degradation.</text>
</comment>
<evidence type="ECO:0000256" key="12">
    <source>
        <dbReference type="RuleBase" id="RU361174"/>
    </source>
</evidence>
<feature type="domain" description="Fibronectin type-III" evidence="14">
    <location>
        <begin position="1070"/>
        <end position="1159"/>
    </location>
</feature>
<dbReference type="Gene3D" id="2.60.40.10">
    <property type="entry name" value="Immunoglobulins"/>
    <property type="match status" value="1"/>
</dbReference>
<evidence type="ECO:0000256" key="9">
    <source>
        <dbReference type="ARBA" id="ARBA00023295"/>
    </source>
</evidence>
<dbReference type="Pfam" id="PF00041">
    <property type="entry name" value="fn3"/>
    <property type="match status" value="1"/>
</dbReference>
<dbReference type="SMART" id="SM00633">
    <property type="entry name" value="Glyco_10"/>
    <property type="match status" value="1"/>
</dbReference>
<dbReference type="InterPro" id="IPR003961">
    <property type="entry name" value="FN3_dom"/>
</dbReference>
<dbReference type="InterPro" id="IPR031158">
    <property type="entry name" value="GH10_AS"/>
</dbReference>
<comment type="catalytic activity">
    <reaction evidence="1 12">
        <text>Endohydrolysis of (1-&gt;4)-beta-D-xylosidic linkages in xylans.</text>
        <dbReference type="EC" id="3.2.1.8"/>
    </reaction>
</comment>
<evidence type="ECO:0000256" key="10">
    <source>
        <dbReference type="ARBA" id="ARBA00023326"/>
    </source>
</evidence>
<evidence type="ECO:0000256" key="4">
    <source>
        <dbReference type="ARBA" id="ARBA00022651"/>
    </source>
</evidence>
<dbReference type="EMBL" id="JAUSSU010000004">
    <property type="protein sequence ID" value="MDQ0112597.1"/>
    <property type="molecule type" value="Genomic_DNA"/>
</dbReference>
<evidence type="ECO:0000256" key="6">
    <source>
        <dbReference type="ARBA" id="ARBA00022737"/>
    </source>
</evidence>